<dbReference type="InterPro" id="IPR011250">
    <property type="entry name" value="OMP/PagP_B-barrel"/>
</dbReference>
<dbReference type="Proteomes" id="UP001526426">
    <property type="component" value="Unassembled WGS sequence"/>
</dbReference>
<gene>
    <name evidence="1" type="ORF">K4A83_18455</name>
</gene>
<protein>
    <recommendedName>
        <fullName evidence="3">Outer membrane protein beta-barrel domain-containing protein</fullName>
    </recommendedName>
</protein>
<evidence type="ECO:0008006" key="3">
    <source>
        <dbReference type="Google" id="ProtNLM"/>
    </source>
</evidence>
<dbReference type="RefSeq" id="WP_265266144.1">
    <property type="nucleotide sequence ID" value="NZ_JAIHOM010000119.1"/>
</dbReference>
<evidence type="ECO:0000313" key="1">
    <source>
        <dbReference type="EMBL" id="MCW6038239.1"/>
    </source>
</evidence>
<evidence type="ECO:0000313" key="2">
    <source>
        <dbReference type="Proteomes" id="UP001526426"/>
    </source>
</evidence>
<reference evidence="1 2" key="1">
    <citation type="submission" date="2021-08" db="EMBL/GenBank/DDBJ databases">
        <title>Draft genome sequence of Spirulina subsalsa with high tolerance to salinity and hype-accumulation of phycocyanin.</title>
        <authorList>
            <person name="Pei H."/>
            <person name="Jiang L."/>
        </authorList>
    </citation>
    <scope>NUCLEOTIDE SEQUENCE [LARGE SCALE GENOMIC DNA]</scope>
    <source>
        <strain evidence="1 2">FACHB-351</strain>
    </source>
</reference>
<accession>A0ABT3L9S5</accession>
<comment type="caution">
    <text evidence="1">The sequence shown here is derived from an EMBL/GenBank/DDBJ whole genome shotgun (WGS) entry which is preliminary data.</text>
</comment>
<sequence>MKKNQVAKGVRSGVGLAFLAMGMMGICSGVEQPVLAQAAYGSYVGIGGGFGVMNDQGGNGQDWSGVVAFRYKFLEVPVSLRAQGFVGRSVAVVPTVSYDIPLNWQTDLYIGAGAAFGSGSNGVPSPVGDKTSFALQPGIDYAVPNSKLVIFGNAVIAFDAYRNGGGTAVSVQGGVGYRF</sequence>
<dbReference type="EMBL" id="JAIHOM010000119">
    <property type="protein sequence ID" value="MCW6038239.1"/>
    <property type="molecule type" value="Genomic_DNA"/>
</dbReference>
<dbReference type="SUPFAM" id="SSF56925">
    <property type="entry name" value="OMPA-like"/>
    <property type="match status" value="1"/>
</dbReference>
<organism evidence="1 2">
    <name type="scientific">Spirulina subsalsa FACHB-351</name>
    <dbReference type="NCBI Taxonomy" id="234711"/>
    <lineage>
        <taxon>Bacteria</taxon>
        <taxon>Bacillati</taxon>
        <taxon>Cyanobacteriota</taxon>
        <taxon>Cyanophyceae</taxon>
        <taxon>Spirulinales</taxon>
        <taxon>Spirulinaceae</taxon>
        <taxon>Spirulina</taxon>
    </lineage>
</organism>
<keyword evidence="2" id="KW-1185">Reference proteome</keyword>
<proteinExistence type="predicted"/>
<name>A0ABT3L9S5_9CYAN</name>